<dbReference type="SMART" id="SM00812">
    <property type="entry name" value="Alpha_L_fucos"/>
    <property type="match status" value="1"/>
</dbReference>
<keyword evidence="4" id="KW-0378">Hydrolase</keyword>
<dbReference type="PANTHER" id="PTHR10030:SF37">
    <property type="entry name" value="ALPHA-L-FUCOSIDASE-RELATED"/>
    <property type="match status" value="1"/>
</dbReference>
<dbReference type="InterPro" id="IPR017853">
    <property type="entry name" value="GH"/>
</dbReference>
<keyword evidence="3" id="KW-0732">Signal</keyword>
<dbReference type="InterPro" id="IPR057739">
    <property type="entry name" value="Glyco_hydro_29_N"/>
</dbReference>
<evidence type="ECO:0000256" key="5">
    <source>
        <dbReference type="ARBA" id="ARBA00023295"/>
    </source>
</evidence>
<evidence type="ECO:0000313" key="8">
    <source>
        <dbReference type="Proteomes" id="UP000642553"/>
    </source>
</evidence>
<dbReference type="GO" id="GO:0005764">
    <property type="term" value="C:lysosome"/>
    <property type="evidence" value="ECO:0007669"/>
    <property type="project" value="TreeGrafter"/>
</dbReference>
<dbReference type="AlphaFoldDB" id="A0AAE6W1F6"/>
<organism evidence="7 8">
    <name type="scientific">Akkermansia massiliensis</name>
    <dbReference type="NCBI Taxonomy" id="2927224"/>
    <lineage>
        <taxon>Bacteria</taxon>
        <taxon>Pseudomonadati</taxon>
        <taxon>Verrucomicrobiota</taxon>
        <taxon>Verrucomicrobiia</taxon>
        <taxon>Verrucomicrobiales</taxon>
        <taxon>Akkermansiaceae</taxon>
        <taxon>Akkermansia</taxon>
    </lineage>
</organism>
<proteinExistence type="inferred from homology"/>
<keyword evidence="5" id="KW-0326">Glycosidase</keyword>
<accession>A0AAE6W1F6</accession>
<feature type="domain" description="Glycoside hydrolase family 29 N-terminal" evidence="6">
    <location>
        <begin position="433"/>
        <end position="748"/>
    </location>
</feature>
<protein>
    <recommendedName>
        <fullName evidence="2">alpha-L-fucosidase</fullName>
        <ecNumber evidence="2">3.2.1.51</ecNumber>
    </recommendedName>
</protein>
<reference evidence="7" key="1">
    <citation type="submission" date="2018-05" db="EMBL/GenBank/DDBJ databases">
        <title>Complete genome sequnece of Akkermansia muciniphila EB-AMDK-40.</title>
        <authorList>
            <person name="Nam Y.-D."/>
            <person name="Chung W.-H."/>
            <person name="Park Y.S."/>
            <person name="Kang J."/>
        </authorList>
    </citation>
    <scope>NUCLEOTIDE SEQUENCE</scope>
    <source>
        <strain evidence="7">EB-AMDK-40</strain>
    </source>
</reference>
<dbReference type="Gene3D" id="2.60.40.2700">
    <property type="match status" value="1"/>
</dbReference>
<dbReference type="Proteomes" id="UP000642553">
    <property type="component" value="Chromosome"/>
</dbReference>
<evidence type="ECO:0000256" key="2">
    <source>
        <dbReference type="ARBA" id="ARBA00012662"/>
    </source>
</evidence>
<dbReference type="GO" id="GO:0004560">
    <property type="term" value="F:alpha-L-fucosidase activity"/>
    <property type="evidence" value="ECO:0007669"/>
    <property type="project" value="InterPro"/>
</dbReference>
<dbReference type="Pfam" id="PF01120">
    <property type="entry name" value="Alpha_L_fucos"/>
    <property type="match status" value="1"/>
</dbReference>
<comment type="similarity">
    <text evidence="1">Belongs to the glycosyl hydrolase 29 family.</text>
</comment>
<dbReference type="PANTHER" id="PTHR10030">
    <property type="entry name" value="ALPHA-L-FUCOSIDASE"/>
    <property type="match status" value="1"/>
</dbReference>
<dbReference type="GO" id="GO:0016139">
    <property type="term" value="P:glycoside catabolic process"/>
    <property type="evidence" value="ECO:0007669"/>
    <property type="project" value="TreeGrafter"/>
</dbReference>
<dbReference type="EC" id="3.2.1.51" evidence="2"/>
<name>A0AAE6W1F6_9BACT</name>
<evidence type="ECO:0000259" key="6">
    <source>
        <dbReference type="Pfam" id="PF01120"/>
    </source>
</evidence>
<evidence type="ECO:0000256" key="3">
    <source>
        <dbReference type="ARBA" id="ARBA00022729"/>
    </source>
</evidence>
<dbReference type="InterPro" id="IPR000933">
    <property type="entry name" value="Glyco_hydro_29"/>
</dbReference>
<dbReference type="SUPFAM" id="SSF51445">
    <property type="entry name" value="(Trans)glycosidases"/>
    <property type="match status" value="1"/>
</dbReference>
<evidence type="ECO:0000313" key="7">
    <source>
        <dbReference type="EMBL" id="QHV62052.1"/>
    </source>
</evidence>
<gene>
    <name evidence="7" type="ORF">DMI76_01070</name>
</gene>
<sequence length="855" mass="96061">MAICGSKLCGSALLPTISTPSSCARSTLVRVSHPASSSITQNIMNRRMAGFCQVSFPRARLHVKKYDDRAATAGAAAVKRRATALKFFIPLWAGSPFVIKIPLLYGCIACKISQKTTPHPPHWSFIKRVPLSCSPGHSLFKFLLMFKFKNHAFCLLTAFGGMLLTPAWGEPVAPWLRAYINGEEVVGTTLESRYSTPEDEPASPVIQWEKADSRTGKPVLVQQGKDAESYTLTDKDAGKYFRIIVGGGTKDAIASPWIGPVITEKQAESINNRFDPGKSYQENVDALQKELSEKLKDAVYFTVDTDKLHGAPYAMAANERIALPEDIRPFRENGKIYVNHPFVQAVFKKELPDEIMEEAGGQKAYEIGNVARALKLNLWLGDKEKAPLPNFRMQPMAEGLVILSPEKNVFSPVADRDLINEAVNRLFDFKASDEQLKWFRDAKFGLFVHWNPSSLLEREISWERNAARPKDSASGHKNIMDFEYDSAHRRFNPKQYDPRKWMSVAKKSGMKYAVLTTKHHDSFSNFPSDYDTFTIANTPYGKDIVGQFAAAVHAAGLRLGFYYSGRDWYNPYYLTDQHYRYLEYYFGQISELLTRYGQVDVLWFDSLGNSSLNQWDPRTMMRRIKQYQPDILVNNRMNGTRGGNKGPLPDDLKGDFLTPECKLGPFNDKTPWESCMTVADIPGTRWTGNWSYTSKAKAKPVETSIKFLINNTVKDGNLLYNIGPTPLGTFDPKQAETFLAMGKWIAPYREAIYNTRGGPYKDQPWGGSCYKTDRRGKKTVYLHVSPLIAQQGKELKGSEPLFIKDIGEKFTKATVIVNSSGNGKAAKLEKEGAQYKITLPAGVTWDSLDTVIKLQ</sequence>
<dbReference type="GO" id="GO:0006004">
    <property type="term" value="P:fucose metabolic process"/>
    <property type="evidence" value="ECO:0007669"/>
    <property type="project" value="TreeGrafter"/>
</dbReference>
<evidence type="ECO:0000256" key="4">
    <source>
        <dbReference type="ARBA" id="ARBA00022801"/>
    </source>
</evidence>
<dbReference type="EMBL" id="CP029701">
    <property type="protein sequence ID" value="QHV62052.1"/>
    <property type="molecule type" value="Genomic_DNA"/>
</dbReference>
<evidence type="ECO:0000256" key="1">
    <source>
        <dbReference type="ARBA" id="ARBA00007951"/>
    </source>
</evidence>
<dbReference type="Gene3D" id="3.20.20.80">
    <property type="entry name" value="Glycosidases"/>
    <property type="match status" value="1"/>
</dbReference>